<dbReference type="KEGG" id="mmed:Mame_03410"/>
<reference evidence="2 3" key="1">
    <citation type="submission" date="2017-03" db="EMBL/GenBank/DDBJ databases">
        <title>Foreign affairs: Plasmid Transfer between Roseobacters and Rhizobia.</title>
        <authorList>
            <person name="Bartling P."/>
            <person name="Bunk B."/>
            <person name="Overmann J."/>
            <person name="Brinkmann H."/>
            <person name="Petersen J."/>
        </authorList>
    </citation>
    <scope>NUCLEOTIDE SEQUENCE [LARGE SCALE GENOMIC DNA]</scope>
    <source>
        <strain evidence="2 3">MACL11</strain>
    </source>
</reference>
<accession>A0A1U9Z4S6</accession>
<feature type="transmembrane region" description="Helical" evidence="1">
    <location>
        <begin position="51"/>
        <end position="70"/>
    </location>
</feature>
<keyword evidence="3" id="KW-1185">Reference proteome</keyword>
<keyword evidence="1" id="KW-0472">Membrane</keyword>
<keyword evidence="1" id="KW-1133">Transmembrane helix</keyword>
<organism evidence="2 3">
    <name type="scientific">Martelella mediterranea DSM 17316</name>
    <dbReference type="NCBI Taxonomy" id="1122214"/>
    <lineage>
        <taxon>Bacteria</taxon>
        <taxon>Pseudomonadati</taxon>
        <taxon>Pseudomonadota</taxon>
        <taxon>Alphaproteobacteria</taxon>
        <taxon>Hyphomicrobiales</taxon>
        <taxon>Aurantimonadaceae</taxon>
        <taxon>Martelella</taxon>
    </lineage>
</organism>
<dbReference type="AlphaFoldDB" id="A0A1U9Z4S6"/>
<sequence>MFEQKTSASDIMDRLRFSQKTPVERASAMVRDEVDALARTARKHPAGSGSALALVGLLAFGLGFLTAHAGQDDSVPKKRLFRSRQRVGKPVYRKRTPYYAMKSKRRAST</sequence>
<dbReference type="Proteomes" id="UP000191135">
    <property type="component" value="Chromosome"/>
</dbReference>
<dbReference type="OrthoDB" id="7917317at2"/>
<evidence type="ECO:0000256" key="1">
    <source>
        <dbReference type="SAM" id="Phobius"/>
    </source>
</evidence>
<evidence type="ECO:0000313" key="3">
    <source>
        <dbReference type="Proteomes" id="UP000191135"/>
    </source>
</evidence>
<keyword evidence="1" id="KW-0812">Transmembrane</keyword>
<dbReference type="RefSeq" id="WP_018066544.1">
    <property type="nucleotide sequence ID" value="NZ_AQWH01000024.1"/>
</dbReference>
<protein>
    <submittedName>
        <fullName evidence="2">Uncharacterized protein</fullName>
    </submittedName>
</protein>
<dbReference type="EMBL" id="CP020330">
    <property type="protein sequence ID" value="AQZ52717.1"/>
    <property type="molecule type" value="Genomic_DNA"/>
</dbReference>
<name>A0A1U9Z4S6_9HYPH</name>
<gene>
    <name evidence="2" type="ORF">Mame_03410</name>
</gene>
<evidence type="ECO:0000313" key="2">
    <source>
        <dbReference type="EMBL" id="AQZ52717.1"/>
    </source>
</evidence>
<proteinExistence type="predicted"/>